<feature type="compositionally biased region" description="Low complexity" evidence="1">
    <location>
        <begin position="30"/>
        <end position="45"/>
    </location>
</feature>
<name>A0A5E5AP77_9BURK</name>
<feature type="region of interest" description="Disordered" evidence="1">
    <location>
        <begin position="30"/>
        <end position="63"/>
    </location>
</feature>
<dbReference type="Proteomes" id="UP000383122">
    <property type="component" value="Unassembled WGS sequence"/>
</dbReference>
<dbReference type="NCBIfam" id="TIGR03021">
    <property type="entry name" value="pilP_fam"/>
    <property type="match status" value="1"/>
</dbReference>
<proteinExistence type="predicted"/>
<dbReference type="EMBL" id="CABPSP010000020">
    <property type="protein sequence ID" value="VVE75224.1"/>
    <property type="molecule type" value="Genomic_DNA"/>
</dbReference>
<accession>A0A5E5AP77</accession>
<reference evidence="3 4" key="1">
    <citation type="submission" date="2019-08" db="EMBL/GenBank/DDBJ databases">
        <authorList>
            <person name="Peeters C."/>
        </authorList>
    </citation>
    <scope>NUCLEOTIDE SEQUENCE [LARGE SCALE GENOMIC DNA]</scope>
    <source>
        <strain evidence="3 4">LMG 31117</strain>
    </source>
</reference>
<gene>
    <name evidence="3" type="ORF">PAN31117_05113</name>
</gene>
<keyword evidence="4" id="KW-1185">Reference proteome</keyword>
<evidence type="ECO:0000313" key="4">
    <source>
        <dbReference type="Proteomes" id="UP000383122"/>
    </source>
</evidence>
<dbReference type="InterPro" id="IPR022753">
    <property type="entry name" value="T4SS_pilus_biogen_PilP"/>
</dbReference>
<evidence type="ECO:0008006" key="5">
    <source>
        <dbReference type="Google" id="ProtNLM"/>
    </source>
</evidence>
<protein>
    <recommendedName>
        <fullName evidence="5">Type IV pilus biogenesis protein PilP</fullName>
    </recommendedName>
</protein>
<feature type="chain" id="PRO_5022732338" description="Type IV pilus biogenesis protein PilP" evidence="2">
    <location>
        <begin position="30"/>
        <end position="205"/>
    </location>
</feature>
<keyword evidence="2" id="KW-0732">Signal</keyword>
<feature type="signal peptide" evidence="2">
    <location>
        <begin position="1"/>
        <end position="29"/>
    </location>
</feature>
<dbReference type="AlphaFoldDB" id="A0A5E5AP77"/>
<evidence type="ECO:0000256" key="2">
    <source>
        <dbReference type="SAM" id="SignalP"/>
    </source>
</evidence>
<organism evidence="3 4">
    <name type="scientific">Pandoraea anapnoica</name>
    <dbReference type="NCBI Taxonomy" id="2508301"/>
    <lineage>
        <taxon>Bacteria</taxon>
        <taxon>Pseudomonadati</taxon>
        <taxon>Pseudomonadota</taxon>
        <taxon>Betaproteobacteria</taxon>
        <taxon>Burkholderiales</taxon>
        <taxon>Burkholderiaceae</taxon>
        <taxon>Pandoraea</taxon>
    </lineage>
</organism>
<sequence>MQVSIKWAAKTAAVAVLVAVMGPAAFAQAQGSSAPAPAPGVAAGVKPNEAARPQGGETAATTPANSVVADLAKLQTEVALLRAQTERATAQAELDKAMGVNRANAGRRGSAQLPIVTSIYGRDGMLSASIRLDQGGKLTVREGDHISGGYKVARIDSREVTFSRQGRNYPVAPTADFAGGIGPGEGGLMLAPPLPMGAMGGATRR</sequence>
<evidence type="ECO:0000256" key="1">
    <source>
        <dbReference type="SAM" id="MobiDB-lite"/>
    </source>
</evidence>
<evidence type="ECO:0000313" key="3">
    <source>
        <dbReference type="EMBL" id="VVE75224.1"/>
    </source>
</evidence>